<name>A0AAJ2GTL7_9HYPH</name>
<gene>
    <name evidence="1" type="ORF">RJJ65_10865</name>
</gene>
<protein>
    <submittedName>
        <fullName evidence="1">Uncharacterized protein</fullName>
    </submittedName>
</protein>
<evidence type="ECO:0000313" key="2">
    <source>
        <dbReference type="Proteomes" id="UP001268610"/>
    </source>
</evidence>
<dbReference type="AlphaFoldDB" id="A0AAJ2GTL7"/>
<comment type="caution">
    <text evidence="1">The sequence shown here is derived from an EMBL/GenBank/DDBJ whole genome shotgun (WGS) entry which is preliminary data.</text>
</comment>
<organism evidence="1 2">
    <name type="scientific">Rhizobium hidalgonense</name>
    <dbReference type="NCBI Taxonomy" id="1538159"/>
    <lineage>
        <taxon>Bacteria</taxon>
        <taxon>Pseudomonadati</taxon>
        <taxon>Pseudomonadota</taxon>
        <taxon>Alphaproteobacteria</taxon>
        <taxon>Hyphomicrobiales</taxon>
        <taxon>Rhizobiaceae</taxon>
        <taxon>Rhizobium/Agrobacterium group</taxon>
        <taxon>Rhizobium</taxon>
    </lineage>
</organism>
<proteinExistence type="predicted"/>
<evidence type="ECO:0000313" key="1">
    <source>
        <dbReference type="EMBL" id="MDR9773157.1"/>
    </source>
</evidence>
<dbReference type="RefSeq" id="WP_310865571.1">
    <property type="nucleotide sequence ID" value="NZ_JAVLSF010000005.1"/>
</dbReference>
<accession>A0AAJ2GTL7</accession>
<sequence>MKLTAGDVLEIRVDDQLFAPRCPVGVNVRRTAGDHISFSATAAIETMTEVETLKAGGIHLLILRDIMAS</sequence>
<reference evidence="1" key="1">
    <citation type="submission" date="2023-04" db="EMBL/GenBank/DDBJ databases">
        <title>Genomic characterization of faba bean (Vicia faba) microsymbionts in Mexican soils.</title>
        <authorList>
            <person name="Rivera Orduna F.N."/>
            <person name="Guevara-Luna J."/>
            <person name="Yan J."/>
            <person name="Arroyo-Herrera I."/>
            <person name="Li Y."/>
            <person name="Vasquez-Murrieta M.S."/>
            <person name="Wang E.T."/>
        </authorList>
    </citation>
    <scope>NUCLEOTIDE SEQUENCE</scope>
    <source>
        <strain evidence="1">CH26</strain>
    </source>
</reference>
<dbReference type="Proteomes" id="UP001268610">
    <property type="component" value="Unassembled WGS sequence"/>
</dbReference>
<dbReference type="EMBL" id="JAVLSF010000005">
    <property type="protein sequence ID" value="MDR9773157.1"/>
    <property type="molecule type" value="Genomic_DNA"/>
</dbReference>